<feature type="compositionally biased region" description="Polar residues" evidence="1">
    <location>
        <begin position="790"/>
        <end position="799"/>
    </location>
</feature>
<reference evidence="2 3" key="1">
    <citation type="journal article" date="2015" name="Genome Biol.">
        <title>Comparative genomics of Steinernema reveals deeply conserved gene regulatory networks.</title>
        <authorList>
            <person name="Dillman A.R."/>
            <person name="Macchietto M."/>
            <person name="Porter C.F."/>
            <person name="Rogers A."/>
            <person name="Williams B."/>
            <person name="Antoshechkin I."/>
            <person name="Lee M.M."/>
            <person name="Goodwin Z."/>
            <person name="Lu X."/>
            <person name="Lewis E.E."/>
            <person name="Goodrich-Blair H."/>
            <person name="Stock S.P."/>
            <person name="Adams B.J."/>
            <person name="Sternberg P.W."/>
            <person name="Mortazavi A."/>
        </authorList>
    </citation>
    <scope>NUCLEOTIDE SEQUENCE [LARGE SCALE GENOMIC DNA]</scope>
    <source>
        <strain evidence="2 3">ALL</strain>
    </source>
</reference>
<feature type="compositionally biased region" description="Low complexity" evidence="1">
    <location>
        <begin position="959"/>
        <end position="975"/>
    </location>
</feature>
<feature type="compositionally biased region" description="Basic and acidic residues" evidence="1">
    <location>
        <begin position="1183"/>
        <end position="1193"/>
    </location>
</feature>
<dbReference type="Proteomes" id="UP000298663">
    <property type="component" value="Unassembled WGS sequence"/>
</dbReference>
<feature type="region of interest" description="Disordered" evidence="1">
    <location>
        <begin position="754"/>
        <end position="980"/>
    </location>
</feature>
<feature type="compositionally biased region" description="Basic residues" evidence="1">
    <location>
        <begin position="1"/>
        <end position="15"/>
    </location>
</feature>
<feature type="region of interest" description="Disordered" evidence="1">
    <location>
        <begin position="1176"/>
        <end position="1204"/>
    </location>
</feature>
<feature type="region of interest" description="Disordered" evidence="1">
    <location>
        <begin position="1052"/>
        <end position="1086"/>
    </location>
</feature>
<feature type="compositionally biased region" description="Polar residues" evidence="1">
    <location>
        <begin position="624"/>
        <end position="646"/>
    </location>
</feature>
<gene>
    <name evidence="2" type="ORF">L596_010777</name>
</gene>
<feature type="compositionally biased region" description="Polar residues" evidence="1">
    <location>
        <begin position="596"/>
        <end position="613"/>
    </location>
</feature>
<feature type="compositionally biased region" description="Polar residues" evidence="1">
    <location>
        <begin position="521"/>
        <end position="546"/>
    </location>
</feature>
<feature type="compositionally biased region" description="Polar residues" evidence="1">
    <location>
        <begin position="669"/>
        <end position="685"/>
    </location>
</feature>
<feature type="compositionally biased region" description="Polar residues" evidence="1">
    <location>
        <begin position="166"/>
        <end position="186"/>
    </location>
</feature>
<feature type="region of interest" description="Disordered" evidence="1">
    <location>
        <begin position="1318"/>
        <end position="1364"/>
    </location>
</feature>
<feature type="compositionally biased region" description="Low complexity" evidence="1">
    <location>
        <begin position="1284"/>
        <end position="1294"/>
    </location>
</feature>
<feature type="region of interest" description="Disordered" evidence="1">
    <location>
        <begin position="499"/>
        <end position="574"/>
    </location>
</feature>
<feature type="compositionally biased region" description="Basic and acidic residues" evidence="1">
    <location>
        <begin position="1075"/>
        <end position="1084"/>
    </location>
</feature>
<feature type="region of interest" description="Disordered" evidence="1">
    <location>
        <begin position="596"/>
        <end position="646"/>
    </location>
</feature>
<evidence type="ECO:0000256" key="1">
    <source>
        <dbReference type="SAM" id="MobiDB-lite"/>
    </source>
</evidence>
<feature type="region of interest" description="Disordered" evidence="1">
    <location>
        <begin position="666"/>
        <end position="710"/>
    </location>
</feature>
<comment type="caution">
    <text evidence="2">The sequence shown here is derived from an EMBL/GenBank/DDBJ whole genome shotgun (WGS) entry which is preliminary data.</text>
</comment>
<feature type="region of interest" description="Disordered" evidence="1">
    <location>
        <begin position="1128"/>
        <end position="1160"/>
    </location>
</feature>
<feature type="compositionally biased region" description="Polar residues" evidence="1">
    <location>
        <begin position="807"/>
        <end position="818"/>
    </location>
</feature>
<feature type="compositionally biased region" description="Polar residues" evidence="1">
    <location>
        <begin position="1324"/>
        <end position="1337"/>
    </location>
</feature>
<dbReference type="EMBL" id="AZBU02000002">
    <property type="protein sequence ID" value="TKR96810.1"/>
    <property type="molecule type" value="Genomic_DNA"/>
</dbReference>
<feature type="compositionally biased region" description="Polar residues" evidence="1">
    <location>
        <begin position="406"/>
        <end position="417"/>
    </location>
</feature>
<name>A0A4U5PJL9_STECR</name>
<evidence type="ECO:0000313" key="2">
    <source>
        <dbReference type="EMBL" id="TKR96810.1"/>
    </source>
</evidence>
<sequence>MPRREHSHRSHRRSHRDRDRHRDKDRDRDRDRDRDKERSQPIAPMTVNVKWDITTCGPHNGVIVQSGFFSGRPSTSNNELYNSNSLTRDSIQDLPYRIQYPETPQLGGKYGSTPQLYGGTPQPSRSRPQTPLEDFDYGRDEPPDEFIQPEKVQLNIFSDRNEITEDSTTFRPQSRVNTASPNYPYVQQPTDQVLQDTTTTTTTVEVFRTKYDPQNPHEYIHLPPGPHSDEESGHLVRAIGPPYEQWRQKRIETNIEEPSAQGYLSYRSPTPNPKAVQWNDNYTRSASASPSRNRIYENYNPNRNAYGSRQGSQLHLDVTTPQPNGDYWPDDDDLRPVLDAHDQNVLRTTKVINRQEQLRPARGLHRSSRASYHNPRARSESRLDNIGHYNPPNRSAQPSPLMLRSAFSSPRSPTPGNDANLYKTRDAWGNLIREVPLTKIEKETVIDESAMRISPFCESENSMFSELMGSKARRPLAPLVPAHQNRQSYPQPYRGILTQEQSQNGYRSRRPDSPTIAMPEHSQQARNGSMPKQDQSLVRKCGQSSGRFVRNSARSKTSKRDFRQAGLDRNGRPSLRQAALPALNGQNLQESFYKNVATAQSQHKSSRPVSRSASLEPRLRDQNASRATSSQTQHPGQLKSSQVALSGQNNAKESLYENMATIRRDQAKQAWQDQRTYQQGQNQSRPVLRSASMEPHLKSQEPSTQSVVFPGQNFAPLQQPFQVEYPGQLRPKQAISPDQRDSSFQKSLYENVATLRRDQARRSRHDFRPAVSPNHESNQRRPVARKESTDPQQRNQGKAQMSPCPVENSSLPRSSQKQGVPESFYESINTLQRDSTTIRSSRQMTRSQLSPEIRIAPLRPASRSTSREAKPEIALKTQSDFSSQQRQALQHQPNGSKPPESVQQSQTSPSNRSSRQVTRGQQSPGIRIAPLRPASRSTSREAKPPSTPLSSPGRTQMPSTQTRGSRSSGSINNSSKEQHVTTDLYASIDRSRVTLSNDQAVPRISPETFQGKSQKSVSSSQNASEQPRQELVHSASFDSVGMRLHKDPKLQEPVKRPTPIVNRETKPDSALQVDSNHKRPEDAKATNGILTIGTQPQKLQPATTQKTSPGLRLVNQRSLKQEEDNLRLNQRQHSKHYETDSSDVPPAVPPHGRPTNLPGVLIKPSLSQIATSPAISPRPIHRLSSEPVHDRSFSKLPSEPPDSFGMRLLHDLALPPQATKNDMPLQKSVSEWQLNGEGPAKFFPQSIMSSKLVRSKYPPTDPDSPASSRRIRFSEELNSVSIISSTSDSASTGSFDDDDDFEGVAEPPHQLLKLTEEPRASKMTKPNTLEVQKPASQENEKLKNVQIPRRTRKARETPKTDLSPTTSIVAPIVTLDEHRLRITNFDFEQ</sequence>
<feature type="region of interest" description="Disordered" evidence="1">
    <location>
        <begin position="996"/>
        <end position="1030"/>
    </location>
</feature>
<feature type="region of interest" description="Disordered" evidence="1">
    <location>
        <begin position="1"/>
        <end position="46"/>
    </location>
</feature>
<feature type="region of interest" description="Disordered" evidence="1">
    <location>
        <begin position="257"/>
        <end position="309"/>
    </location>
</feature>
<feature type="compositionally biased region" description="Polar residues" evidence="1">
    <location>
        <begin position="876"/>
        <end position="924"/>
    </location>
</feature>
<feature type="region of interest" description="Disordered" evidence="1">
    <location>
        <begin position="1284"/>
        <end position="1305"/>
    </location>
</feature>
<feature type="compositionally biased region" description="Low complexity" evidence="1">
    <location>
        <begin position="1010"/>
        <end position="1026"/>
    </location>
</feature>
<feature type="region of interest" description="Disordered" evidence="1">
    <location>
        <begin position="315"/>
        <end position="334"/>
    </location>
</feature>
<keyword evidence="3" id="KW-1185">Reference proteome</keyword>
<protein>
    <submittedName>
        <fullName evidence="2">Uncharacterized protein</fullName>
    </submittedName>
</protein>
<proteinExistence type="predicted"/>
<dbReference type="OrthoDB" id="5878011at2759"/>
<evidence type="ECO:0000313" key="3">
    <source>
        <dbReference type="Proteomes" id="UP000298663"/>
    </source>
</evidence>
<feature type="region of interest" description="Disordered" evidence="1">
    <location>
        <begin position="165"/>
        <end position="186"/>
    </location>
</feature>
<feature type="compositionally biased region" description="Polar residues" evidence="1">
    <location>
        <begin position="826"/>
        <end position="850"/>
    </location>
</feature>
<feature type="compositionally biased region" description="Polar residues" evidence="1">
    <location>
        <begin position="299"/>
        <end position="309"/>
    </location>
</feature>
<feature type="region of interest" description="Disordered" evidence="1">
    <location>
        <begin position="101"/>
        <end position="139"/>
    </location>
</feature>
<feature type="compositionally biased region" description="Polar residues" evidence="1">
    <location>
        <begin position="948"/>
        <end position="958"/>
    </location>
</feature>
<organism evidence="2 3">
    <name type="scientific">Steinernema carpocapsae</name>
    <name type="common">Entomopathogenic nematode</name>
    <dbReference type="NCBI Taxonomy" id="34508"/>
    <lineage>
        <taxon>Eukaryota</taxon>
        <taxon>Metazoa</taxon>
        <taxon>Ecdysozoa</taxon>
        <taxon>Nematoda</taxon>
        <taxon>Chromadorea</taxon>
        <taxon>Rhabditida</taxon>
        <taxon>Tylenchina</taxon>
        <taxon>Panagrolaimomorpha</taxon>
        <taxon>Strongyloidoidea</taxon>
        <taxon>Steinernematidae</taxon>
        <taxon>Steinernema</taxon>
    </lineage>
</organism>
<feature type="region of interest" description="Disordered" evidence="1">
    <location>
        <begin position="351"/>
        <end position="421"/>
    </location>
</feature>
<reference evidence="2 3" key="2">
    <citation type="journal article" date="2019" name="G3 (Bethesda)">
        <title>Hybrid Assembly of the Genome of the Entomopathogenic Nematode Steinernema carpocapsae Identifies the X-Chromosome.</title>
        <authorList>
            <person name="Serra L."/>
            <person name="Macchietto M."/>
            <person name="Macias-Munoz A."/>
            <person name="McGill C.J."/>
            <person name="Rodriguez I.M."/>
            <person name="Rodriguez B."/>
            <person name="Murad R."/>
            <person name="Mortazavi A."/>
        </authorList>
    </citation>
    <scope>NUCLEOTIDE SEQUENCE [LARGE SCALE GENOMIC DNA]</scope>
    <source>
        <strain evidence="2 3">ALL</strain>
    </source>
</reference>
<accession>A0A4U5PJL9</accession>
<feature type="compositionally biased region" description="Basic and acidic residues" evidence="1">
    <location>
        <begin position="16"/>
        <end position="39"/>
    </location>
</feature>
<feature type="compositionally biased region" description="Polar residues" evidence="1">
    <location>
        <begin position="278"/>
        <end position="292"/>
    </location>
</feature>